<evidence type="ECO:0000256" key="1">
    <source>
        <dbReference type="SAM" id="MobiDB-lite"/>
    </source>
</evidence>
<dbReference type="EMBL" id="JASCZI010151097">
    <property type="protein sequence ID" value="MED6169275.1"/>
    <property type="molecule type" value="Genomic_DNA"/>
</dbReference>
<name>A0ABU6V6K7_9FABA</name>
<feature type="compositionally biased region" description="Low complexity" evidence="1">
    <location>
        <begin position="218"/>
        <end position="227"/>
    </location>
</feature>
<evidence type="ECO:0000313" key="2">
    <source>
        <dbReference type="EMBL" id="MED6169275.1"/>
    </source>
</evidence>
<proteinExistence type="predicted"/>
<sequence length="248" mass="27320">MDRKRKSEDAKRKGKLAMPPTRKSPRLAGLFPFARPASPRTVLRSNKLLVLAVAAARGEPNPKAQASAQVIVEKPPVDVKEKKAARISVKPLQKRFSQRVIARGGPSRPKPKKAVVIDLVSDEEGEAQGKETAAEEPPLVATQAEEKEEEEYPEEHPPTYSPLPSFPPSPELGLGEYDDPHYWNYDGDLDQWGTDVVGGEPAAAHDWDSTGEEEEDYSTSSDSTTEDCISFPQHEGRVIFQRRGKVSA</sequence>
<reference evidence="2 3" key="1">
    <citation type="journal article" date="2023" name="Plants (Basel)">
        <title>Bridging the Gap: Combining Genomics and Transcriptomics Approaches to Understand Stylosanthes scabra, an Orphan Legume from the Brazilian Caatinga.</title>
        <authorList>
            <person name="Ferreira-Neto J.R.C."/>
            <person name="da Silva M.D."/>
            <person name="Binneck E."/>
            <person name="de Melo N.F."/>
            <person name="da Silva R.H."/>
            <person name="de Melo A.L.T.M."/>
            <person name="Pandolfi V."/>
            <person name="Bustamante F.O."/>
            <person name="Brasileiro-Vidal A.C."/>
            <person name="Benko-Iseppon A.M."/>
        </authorList>
    </citation>
    <scope>NUCLEOTIDE SEQUENCE [LARGE SCALE GENOMIC DNA]</scope>
    <source>
        <tissue evidence="2">Leaves</tissue>
    </source>
</reference>
<evidence type="ECO:0000313" key="3">
    <source>
        <dbReference type="Proteomes" id="UP001341840"/>
    </source>
</evidence>
<gene>
    <name evidence="2" type="ORF">PIB30_019918</name>
</gene>
<comment type="caution">
    <text evidence="2">The sequence shown here is derived from an EMBL/GenBank/DDBJ whole genome shotgun (WGS) entry which is preliminary data.</text>
</comment>
<feature type="compositionally biased region" description="Pro residues" evidence="1">
    <location>
        <begin position="159"/>
        <end position="170"/>
    </location>
</feature>
<feature type="region of interest" description="Disordered" evidence="1">
    <location>
        <begin position="1"/>
        <end position="32"/>
    </location>
</feature>
<protein>
    <submittedName>
        <fullName evidence="2">Uncharacterized protein</fullName>
    </submittedName>
</protein>
<organism evidence="2 3">
    <name type="scientific">Stylosanthes scabra</name>
    <dbReference type="NCBI Taxonomy" id="79078"/>
    <lineage>
        <taxon>Eukaryota</taxon>
        <taxon>Viridiplantae</taxon>
        <taxon>Streptophyta</taxon>
        <taxon>Embryophyta</taxon>
        <taxon>Tracheophyta</taxon>
        <taxon>Spermatophyta</taxon>
        <taxon>Magnoliopsida</taxon>
        <taxon>eudicotyledons</taxon>
        <taxon>Gunneridae</taxon>
        <taxon>Pentapetalae</taxon>
        <taxon>rosids</taxon>
        <taxon>fabids</taxon>
        <taxon>Fabales</taxon>
        <taxon>Fabaceae</taxon>
        <taxon>Papilionoideae</taxon>
        <taxon>50 kb inversion clade</taxon>
        <taxon>dalbergioids sensu lato</taxon>
        <taxon>Dalbergieae</taxon>
        <taxon>Pterocarpus clade</taxon>
        <taxon>Stylosanthes</taxon>
    </lineage>
</organism>
<feature type="region of interest" description="Disordered" evidence="1">
    <location>
        <begin position="121"/>
        <end position="180"/>
    </location>
</feature>
<accession>A0ABU6V6K7</accession>
<feature type="region of interest" description="Disordered" evidence="1">
    <location>
        <begin position="193"/>
        <end position="228"/>
    </location>
</feature>
<dbReference type="Proteomes" id="UP001341840">
    <property type="component" value="Unassembled WGS sequence"/>
</dbReference>
<keyword evidence="3" id="KW-1185">Reference proteome</keyword>
<feature type="compositionally biased region" description="Basic and acidic residues" evidence="1">
    <location>
        <begin position="1"/>
        <end position="11"/>
    </location>
</feature>